<evidence type="ECO:0000313" key="2">
    <source>
        <dbReference type="EMBL" id="JAD31363.1"/>
    </source>
</evidence>
<dbReference type="EMBL" id="GBRH01266532">
    <property type="protein sequence ID" value="JAD31363.1"/>
    <property type="molecule type" value="Transcribed_RNA"/>
</dbReference>
<feature type="region of interest" description="Disordered" evidence="1">
    <location>
        <begin position="21"/>
        <end position="45"/>
    </location>
</feature>
<feature type="compositionally biased region" description="Polar residues" evidence="1">
    <location>
        <begin position="30"/>
        <end position="45"/>
    </location>
</feature>
<accession>A0A0A8Z0Z4</accession>
<organism evidence="2">
    <name type="scientific">Arundo donax</name>
    <name type="common">Giant reed</name>
    <name type="synonym">Donax arundinaceus</name>
    <dbReference type="NCBI Taxonomy" id="35708"/>
    <lineage>
        <taxon>Eukaryota</taxon>
        <taxon>Viridiplantae</taxon>
        <taxon>Streptophyta</taxon>
        <taxon>Embryophyta</taxon>
        <taxon>Tracheophyta</taxon>
        <taxon>Spermatophyta</taxon>
        <taxon>Magnoliopsida</taxon>
        <taxon>Liliopsida</taxon>
        <taxon>Poales</taxon>
        <taxon>Poaceae</taxon>
        <taxon>PACMAD clade</taxon>
        <taxon>Arundinoideae</taxon>
        <taxon>Arundineae</taxon>
        <taxon>Arundo</taxon>
    </lineage>
</organism>
<reference evidence="2" key="2">
    <citation type="journal article" date="2015" name="Data Brief">
        <title>Shoot transcriptome of the giant reed, Arundo donax.</title>
        <authorList>
            <person name="Barrero R.A."/>
            <person name="Guerrero F.D."/>
            <person name="Moolhuijzen P."/>
            <person name="Goolsby J.A."/>
            <person name="Tidwell J."/>
            <person name="Bellgard S.E."/>
            <person name="Bellgard M.I."/>
        </authorList>
    </citation>
    <scope>NUCLEOTIDE SEQUENCE</scope>
    <source>
        <tissue evidence="2">Shoot tissue taken approximately 20 cm above the soil surface</tissue>
    </source>
</reference>
<dbReference type="AlphaFoldDB" id="A0A0A8Z0Z4"/>
<protein>
    <submittedName>
        <fullName evidence="2">Uncharacterized protein</fullName>
    </submittedName>
</protein>
<proteinExistence type="predicted"/>
<sequence>MWHDQALFQFYSVLGSEPGHHNLVHERHSMQSSHPTKPSLSNQSC</sequence>
<reference evidence="2" key="1">
    <citation type="submission" date="2014-09" db="EMBL/GenBank/DDBJ databases">
        <authorList>
            <person name="Magalhaes I.L.F."/>
            <person name="Oliveira U."/>
            <person name="Santos F.R."/>
            <person name="Vidigal T.H.D.A."/>
            <person name="Brescovit A.D."/>
            <person name="Santos A.J."/>
        </authorList>
    </citation>
    <scope>NUCLEOTIDE SEQUENCE</scope>
    <source>
        <tissue evidence="2">Shoot tissue taken approximately 20 cm above the soil surface</tissue>
    </source>
</reference>
<evidence type="ECO:0000256" key="1">
    <source>
        <dbReference type="SAM" id="MobiDB-lite"/>
    </source>
</evidence>
<name>A0A0A8Z0Z4_ARUDO</name>